<evidence type="ECO:0008006" key="4">
    <source>
        <dbReference type="Google" id="ProtNLM"/>
    </source>
</evidence>
<organism evidence="2 3">
    <name type="scientific">Pseudomonas neustonica</name>
    <dbReference type="NCBI Taxonomy" id="2487346"/>
    <lineage>
        <taxon>Bacteria</taxon>
        <taxon>Pseudomonadati</taxon>
        <taxon>Pseudomonadota</taxon>
        <taxon>Gammaproteobacteria</taxon>
        <taxon>Pseudomonadales</taxon>
        <taxon>Pseudomonadaceae</taxon>
        <taxon>Pseudomonas</taxon>
    </lineage>
</organism>
<keyword evidence="1" id="KW-0472">Membrane</keyword>
<proteinExistence type="predicted"/>
<name>A0ABX9XM76_9PSED</name>
<protein>
    <recommendedName>
        <fullName evidence="4">GspL cytoplasmic actin-ATPase-like domain-containing protein</fullName>
    </recommendedName>
</protein>
<dbReference type="RefSeq" id="WP_123888757.1">
    <property type="nucleotide sequence ID" value="NZ_RKKU01000005.1"/>
</dbReference>
<keyword evidence="3" id="KW-1185">Reference proteome</keyword>
<accession>A0ABX9XM76</accession>
<evidence type="ECO:0000256" key="1">
    <source>
        <dbReference type="SAM" id="Phobius"/>
    </source>
</evidence>
<reference evidence="2 3" key="1">
    <citation type="submission" date="2018-11" db="EMBL/GenBank/DDBJ databases">
        <authorList>
            <person name="Jang G.I."/>
            <person name="Hwang C.Y."/>
        </authorList>
    </citation>
    <scope>NUCLEOTIDE SEQUENCE [LARGE SCALE GENOMIC DNA]</scope>
    <source>
        <strain evidence="2 3">SSM26</strain>
    </source>
</reference>
<evidence type="ECO:0000313" key="3">
    <source>
        <dbReference type="Proteomes" id="UP000275199"/>
    </source>
</evidence>
<gene>
    <name evidence="2" type="ORF">EF096_06200</name>
</gene>
<comment type="caution">
    <text evidence="2">The sequence shown here is derived from an EMBL/GenBank/DDBJ whole genome shotgun (WGS) entry which is preliminary data.</text>
</comment>
<dbReference type="Proteomes" id="UP000275199">
    <property type="component" value="Unassembled WGS sequence"/>
</dbReference>
<sequence>MSAAQLLFDLGGPAEGASANALSQRLASPRGPVIIITDYQGAPFGVEALPAHHQNLAPLLEKRLRDEGDIDGLARVLMHACERQGDFAQTAYTAVPVALHMAYQRWVKQQSDHVLLFPLLEALILLAQRQQLVSGVLAFVHDESVDVLVFQDGSLLQASRQRLYANDDQPYRRIAAYIHAQQVGLQGDDDQAECVLIERTSDESQLLVEALKEAGTQSVKPALPARLLFDQLNAKRADLDGVSRSLYLANRIMPLVAAVMVTFCLTGAGGALYWKHQASSLQAELNEAQTQSLSQTFSEMNGALGEAQSMAVTQRERAEFVRLSDRVRRTPDPASLIRDLRQTVPAGIDLTEAGIVSDDAGVLIIVAGRSASVAAPFAAEERFVEALQKLGYEVERREITSGLGNSLFRLALTWSEK</sequence>
<evidence type="ECO:0000313" key="2">
    <source>
        <dbReference type="EMBL" id="ROZ86327.1"/>
    </source>
</evidence>
<keyword evidence="1" id="KW-1133">Transmembrane helix</keyword>
<dbReference type="EMBL" id="RKKU01000005">
    <property type="protein sequence ID" value="ROZ86327.1"/>
    <property type="molecule type" value="Genomic_DNA"/>
</dbReference>
<feature type="transmembrane region" description="Helical" evidence="1">
    <location>
        <begin position="252"/>
        <end position="274"/>
    </location>
</feature>
<keyword evidence="1" id="KW-0812">Transmembrane</keyword>